<evidence type="ECO:0000313" key="2">
    <source>
        <dbReference type="Proteomes" id="UP000254060"/>
    </source>
</evidence>
<evidence type="ECO:0000313" key="1">
    <source>
        <dbReference type="EMBL" id="STO09447.1"/>
    </source>
</evidence>
<dbReference type="OrthoDB" id="3395557at2"/>
<sequence>MRIQLSKPFANQLTRRIRTIWGVDDTYYWYPLSTSHRFDVIAFDSDYIEDVDQKIEEIQQWIRDQGTEQIFELHEDRTLWQIDTASLDPCYDGRYLERYWFDQKMNWIIYASHESTISFGGTGLITSLQSHWSDWQEHLSALDNRFFE</sequence>
<name>A0A377FXB8_9BACL</name>
<reference evidence="1 2" key="1">
    <citation type="submission" date="2018-06" db="EMBL/GenBank/DDBJ databases">
        <authorList>
            <consortium name="Pathogen Informatics"/>
            <person name="Doyle S."/>
        </authorList>
    </citation>
    <scope>NUCLEOTIDE SEQUENCE [LARGE SCALE GENOMIC DNA]</scope>
    <source>
        <strain evidence="1 2">NCTC13163</strain>
    </source>
</reference>
<accession>A0A377FXB8</accession>
<gene>
    <name evidence="1" type="ORF">NCTC13163_02885</name>
</gene>
<protein>
    <submittedName>
        <fullName evidence="1">Uncharacterized protein</fullName>
    </submittedName>
</protein>
<proteinExistence type="predicted"/>
<organism evidence="1 2">
    <name type="scientific">Exiguobacterium aurantiacum</name>
    <dbReference type="NCBI Taxonomy" id="33987"/>
    <lineage>
        <taxon>Bacteria</taxon>
        <taxon>Bacillati</taxon>
        <taxon>Bacillota</taxon>
        <taxon>Bacilli</taxon>
        <taxon>Bacillales</taxon>
        <taxon>Bacillales Family XII. Incertae Sedis</taxon>
        <taxon>Exiguobacterium</taxon>
    </lineage>
</organism>
<dbReference type="RefSeq" id="WP_029333848.1">
    <property type="nucleotide sequence ID" value="NZ_UGGP01000001.1"/>
</dbReference>
<dbReference type="AlphaFoldDB" id="A0A377FXB8"/>
<dbReference type="Proteomes" id="UP000254060">
    <property type="component" value="Unassembled WGS sequence"/>
</dbReference>
<dbReference type="EMBL" id="UGGP01000001">
    <property type="protein sequence ID" value="STO09447.1"/>
    <property type="molecule type" value="Genomic_DNA"/>
</dbReference>